<dbReference type="PROSITE" id="PS51194">
    <property type="entry name" value="HELICASE_CTER"/>
    <property type="match status" value="1"/>
</dbReference>
<dbReference type="GO" id="GO:0005524">
    <property type="term" value="F:ATP binding"/>
    <property type="evidence" value="ECO:0007669"/>
    <property type="project" value="UniProtKB-KW"/>
</dbReference>
<keyword evidence="1 7" id="KW-0547">Nucleotide-binding</keyword>
<dbReference type="PROSITE" id="PS00039">
    <property type="entry name" value="DEAD_ATP_HELICASE"/>
    <property type="match status" value="1"/>
</dbReference>
<dbReference type="SUPFAM" id="SSF52540">
    <property type="entry name" value="P-loop containing nucleoside triphosphate hydrolases"/>
    <property type="match status" value="1"/>
</dbReference>
<keyword evidence="3 7" id="KW-0347">Helicase</keyword>
<dbReference type="InterPro" id="IPR050079">
    <property type="entry name" value="DEAD_box_RNA_helicase"/>
</dbReference>
<keyword evidence="2 7" id="KW-0378">Hydrolase</keyword>
<evidence type="ECO:0000256" key="6">
    <source>
        <dbReference type="PROSITE-ProRule" id="PRU00552"/>
    </source>
</evidence>
<evidence type="ECO:0000256" key="3">
    <source>
        <dbReference type="ARBA" id="ARBA00022806"/>
    </source>
</evidence>
<evidence type="ECO:0000256" key="2">
    <source>
        <dbReference type="ARBA" id="ARBA00022801"/>
    </source>
</evidence>
<dbReference type="CDD" id="cd00268">
    <property type="entry name" value="DEADc"/>
    <property type="match status" value="1"/>
</dbReference>
<dbReference type="Gene3D" id="3.40.50.300">
    <property type="entry name" value="P-loop containing nucleotide triphosphate hydrolases"/>
    <property type="match status" value="2"/>
</dbReference>
<protein>
    <submittedName>
        <fullName evidence="12">Superfamily II DNA and RNA helicase</fullName>
    </submittedName>
</protein>
<comment type="similarity">
    <text evidence="5 7">Belongs to the DEAD box helicase family.</text>
</comment>
<dbReference type="CDD" id="cd18787">
    <property type="entry name" value="SF2_C_DEAD"/>
    <property type="match status" value="1"/>
</dbReference>
<evidence type="ECO:0000256" key="1">
    <source>
        <dbReference type="ARBA" id="ARBA00022741"/>
    </source>
</evidence>
<dbReference type="PANTHER" id="PTHR47959">
    <property type="entry name" value="ATP-DEPENDENT RNA HELICASE RHLE-RELATED"/>
    <property type="match status" value="1"/>
</dbReference>
<dbReference type="Pfam" id="PF00270">
    <property type="entry name" value="DEAD"/>
    <property type="match status" value="1"/>
</dbReference>
<feature type="domain" description="DEAD-box RNA helicase Q" evidence="11">
    <location>
        <begin position="20"/>
        <end position="48"/>
    </location>
</feature>
<feature type="domain" description="Helicase ATP-binding" evidence="9">
    <location>
        <begin position="51"/>
        <end position="228"/>
    </location>
</feature>
<feature type="domain" description="Helicase C-terminal" evidence="10">
    <location>
        <begin position="241"/>
        <end position="402"/>
    </location>
</feature>
<dbReference type="EMBL" id="FQZG01000004">
    <property type="protein sequence ID" value="SHI36323.1"/>
    <property type="molecule type" value="Genomic_DNA"/>
</dbReference>
<sequence length="486" mass="52805">MSSYLIKGLTLSDNEIAVDDTFADLGVHESITSALADAGIVHPFQIQALAIPLALGGSDLIGQARTGTGKTLAFGVSLLHRMVTISEGVKPSHGKPRALVVCPTRELALQVGRDMDVAGKHLKMRVLTIYGGTGYDEQLDTLAKGIDIAVGTPGRLLDLADRGALDLSHVQVLVLDEADEMLDLGFLPDIERILHKTPSDRQTMLFSATMPAPILTLARATLNKPINIRAEGQDAQMTVPDIEQFVYQAHDLDKPEIVARLLQGNQTTKVMVFTRTKRAAQRLMDDLVDRGFAVGAIHGDLNQQARERALKKFRAGTINVLVATDVAARGIDITGVSHVVNYECPDTDATYVHRIGRTGRAGNSGVSVTLVDWSDLHRWKLIDQALHLDMPDPAETYSTSPHLFTDLDIPEGTKGRLPGAVAKERSERPSRKASTGDGGERRHRRRSTHSSGDRAAPAQGESAPSKPRRRRRRTVNGVEVKPDEAK</sequence>
<feature type="region of interest" description="Disordered" evidence="8">
    <location>
        <begin position="399"/>
        <end position="486"/>
    </location>
</feature>
<dbReference type="GO" id="GO:0016787">
    <property type="term" value="F:hydrolase activity"/>
    <property type="evidence" value="ECO:0007669"/>
    <property type="project" value="UniProtKB-KW"/>
</dbReference>
<evidence type="ECO:0000256" key="7">
    <source>
        <dbReference type="RuleBase" id="RU000492"/>
    </source>
</evidence>
<keyword evidence="13" id="KW-1185">Reference proteome</keyword>
<evidence type="ECO:0000259" key="10">
    <source>
        <dbReference type="PROSITE" id="PS51194"/>
    </source>
</evidence>
<keyword evidence="4 7" id="KW-0067">ATP-binding</keyword>
<dbReference type="InterPro" id="IPR000629">
    <property type="entry name" value="RNA-helicase_DEAD-box_CS"/>
</dbReference>
<name>A0A1M6AJD8_9ACTN</name>
<evidence type="ECO:0000256" key="8">
    <source>
        <dbReference type="SAM" id="MobiDB-lite"/>
    </source>
</evidence>
<organism evidence="12 13">
    <name type="scientific">Tessaracoccus bendigoensis DSM 12906</name>
    <dbReference type="NCBI Taxonomy" id="1123357"/>
    <lineage>
        <taxon>Bacteria</taxon>
        <taxon>Bacillati</taxon>
        <taxon>Actinomycetota</taxon>
        <taxon>Actinomycetes</taxon>
        <taxon>Propionibacteriales</taxon>
        <taxon>Propionibacteriaceae</taxon>
        <taxon>Tessaracoccus</taxon>
    </lineage>
</organism>
<dbReference type="STRING" id="1123357.SAMN02745244_00210"/>
<dbReference type="SMART" id="SM00487">
    <property type="entry name" value="DEXDc"/>
    <property type="match status" value="1"/>
</dbReference>
<dbReference type="RefSeq" id="WP_245787842.1">
    <property type="nucleotide sequence ID" value="NZ_FQZG01000004.1"/>
</dbReference>
<dbReference type="GO" id="GO:0003676">
    <property type="term" value="F:nucleic acid binding"/>
    <property type="evidence" value="ECO:0007669"/>
    <property type="project" value="InterPro"/>
</dbReference>
<dbReference type="InterPro" id="IPR011545">
    <property type="entry name" value="DEAD/DEAH_box_helicase_dom"/>
</dbReference>
<dbReference type="InterPro" id="IPR014001">
    <property type="entry name" value="Helicase_ATP-bd"/>
</dbReference>
<accession>A0A1M6AJD8</accession>
<dbReference type="PROSITE" id="PS51195">
    <property type="entry name" value="Q_MOTIF"/>
    <property type="match status" value="1"/>
</dbReference>
<dbReference type="InterPro" id="IPR044742">
    <property type="entry name" value="DEAD/DEAH_RhlB"/>
</dbReference>
<dbReference type="PANTHER" id="PTHR47959:SF13">
    <property type="entry name" value="ATP-DEPENDENT RNA HELICASE RHLE"/>
    <property type="match status" value="1"/>
</dbReference>
<evidence type="ECO:0000259" key="9">
    <source>
        <dbReference type="PROSITE" id="PS51192"/>
    </source>
</evidence>
<dbReference type="PROSITE" id="PS51192">
    <property type="entry name" value="HELICASE_ATP_BIND_1"/>
    <property type="match status" value="1"/>
</dbReference>
<dbReference type="Pfam" id="PF00271">
    <property type="entry name" value="Helicase_C"/>
    <property type="match status" value="1"/>
</dbReference>
<dbReference type="SMART" id="SM00490">
    <property type="entry name" value="HELICc"/>
    <property type="match status" value="1"/>
</dbReference>
<reference evidence="12 13" key="1">
    <citation type="submission" date="2016-11" db="EMBL/GenBank/DDBJ databases">
        <authorList>
            <person name="Jaros S."/>
            <person name="Januszkiewicz K."/>
            <person name="Wedrychowicz H."/>
        </authorList>
    </citation>
    <scope>NUCLEOTIDE SEQUENCE [LARGE SCALE GENOMIC DNA]</scope>
    <source>
        <strain evidence="12 13">DSM 12906</strain>
    </source>
</reference>
<dbReference type="GO" id="GO:0003724">
    <property type="term" value="F:RNA helicase activity"/>
    <property type="evidence" value="ECO:0007669"/>
    <property type="project" value="InterPro"/>
</dbReference>
<evidence type="ECO:0000256" key="5">
    <source>
        <dbReference type="ARBA" id="ARBA00038437"/>
    </source>
</evidence>
<dbReference type="InterPro" id="IPR027417">
    <property type="entry name" value="P-loop_NTPase"/>
</dbReference>
<evidence type="ECO:0000313" key="12">
    <source>
        <dbReference type="EMBL" id="SHI36323.1"/>
    </source>
</evidence>
<evidence type="ECO:0000259" key="11">
    <source>
        <dbReference type="PROSITE" id="PS51195"/>
    </source>
</evidence>
<evidence type="ECO:0000256" key="4">
    <source>
        <dbReference type="ARBA" id="ARBA00022840"/>
    </source>
</evidence>
<gene>
    <name evidence="12" type="ORF">SAMN02745244_00210</name>
</gene>
<dbReference type="GO" id="GO:0005829">
    <property type="term" value="C:cytosol"/>
    <property type="evidence" value="ECO:0007669"/>
    <property type="project" value="TreeGrafter"/>
</dbReference>
<dbReference type="AlphaFoldDB" id="A0A1M6AJD8"/>
<feature type="short sequence motif" description="Q motif" evidence="6">
    <location>
        <begin position="20"/>
        <end position="48"/>
    </location>
</feature>
<dbReference type="Proteomes" id="UP000184512">
    <property type="component" value="Unassembled WGS sequence"/>
</dbReference>
<proteinExistence type="inferred from homology"/>
<dbReference type="InterPro" id="IPR001650">
    <property type="entry name" value="Helicase_C-like"/>
</dbReference>
<dbReference type="InterPro" id="IPR014014">
    <property type="entry name" value="RNA_helicase_DEAD_Q_motif"/>
</dbReference>
<evidence type="ECO:0000313" key="13">
    <source>
        <dbReference type="Proteomes" id="UP000184512"/>
    </source>
</evidence>